<feature type="domain" description="Fibronectin type-III" evidence="3">
    <location>
        <begin position="220"/>
        <end position="319"/>
    </location>
</feature>
<evidence type="ECO:0000313" key="5">
    <source>
        <dbReference type="Proteomes" id="UP001558652"/>
    </source>
</evidence>
<dbReference type="SMART" id="SM00135">
    <property type="entry name" value="LY"/>
    <property type="match status" value="4"/>
</dbReference>
<dbReference type="Pfam" id="PF00041">
    <property type="entry name" value="fn3"/>
    <property type="match status" value="1"/>
</dbReference>
<dbReference type="Gene3D" id="2.60.40.10">
    <property type="entry name" value="Immunoglobulins"/>
    <property type="match status" value="1"/>
</dbReference>
<keyword evidence="1" id="KW-0245">EGF-like domain</keyword>
<name>A0ABD0Z9U2_9HEMI</name>
<evidence type="ECO:0000256" key="1">
    <source>
        <dbReference type="ARBA" id="ARBA00022536"/>
    </source>
</evidence>
<protein>
    <recommendedName>
        <fullName evidence="3">Fibronectin type-III domain-containing protein</fullName>
    </recommendedName>
</protein>
<reference evidence="4 5" key="1">
    <citation type="submission" date="2024-07" db="EMBL/GenBank/DDBJ databases">
        <title>Chromosome-level genome assembly of the water stick insect Ranatra chinensis (Heteroptera: Nepidae).</title>
        <authorList>
            <person name="Liu X."/>
        </authorList>
    </citation>
    <scope>NUCLEOTIDE SEQUENCE [LARGE SCALE GENOMIC DNA]</scope>
    <source>
        <strain evidence="4">Cailab_2021Rc</strain>
        <tissue evidence="4">Muscle</tissue>
    </source>
</reference>
<evidence type="ECO:0000259" key="3">
    <source>
        <dbReference type="PROSITE" id="PS50853"/>
    </source>
</evidence>
<dbReference type="InterPro" id="IPR050778">
    <property type="entry name" value="Cueball_EGF_LRP_Nidogen"/>
</dbReference>
<evidence type="ECO:0000256" key="2">
    <source>
        <dbReference type="ARBA" id="ARBA00022737"/>
    </source>
</evidence>
<comment type="caution">
    <text evidence="4">The sequence shown here is derived from an EMBL/GenBank/DDBJ whole genome shotgun (WGS) entry which is preliminary data.</text>
</comment>
<dbReference type="InterPro" id="IPR003961">
    <property type="entry name" value="FN3_dom"/>
</dbReference>
<dbReference type="InterPro" id="IPR036116">
    <property type="entry name" value="FN3_sf"/>
</dbReference>
<evidence type="ECO:0000313" key="4">
    <source>
        <dbReference type="EMBL" id="KAL1139033.1"/>
    </source>
</evidence>
<gene>
    <name evidence="4" type="ORF">AAG570_009094</name>
</gene>
<organism evidence="4 5">
    <name type="scientific">Ranatra chinensis</name>
    <dbReference type="NCBI Taxonomy" id="642074"/>
    <lineage>
        <taxon>Eukaryota</taxon>
        <taxon>Metazoa</taxon>
        <taxon>Ecdysozoa</taxon>
        <taxon>Arthropoda</taxon>
        <taxon>Hexapoda</taxon>
        <taxon>Insecta</taxon>
        <taxon>Pterygota</taxon>
        <taxon>Neoptera</taxon>
        <taxon>Paraneoptera</taxon>
        <taxon>Hemiptera</taxon>
        <taxon>Heteroptera</taxon>
        <taxon>Panheteroptera</taxon>
        <taxon>Nepomorpha</taxon>
        <taxon>Nepidae</taxon>
        <taxon>Ranatrinae</taxon>
        <taxon>Ranatra</taxon>
    </lineage>
</organism>
<dbReference type="PROSITE" id="PS50853">
    <property type="entry name" value="FN3"/>
    <property type="match status" value="1"/>
</dbReference>
<dbReference type="PANTHER" id="PTHR46513:SF13">
    <property type="entry name" value="EGF-LIKE DOMAIN-CONTAINING PROTEIN"/>
    <property type="match status" value="1"/>
</dbReference>
<dbReference type="InterPro" id="IPR013783">
    <property type="entry name" value="Ig-like_fold"/>
</dbReference>
<keyword evidence="5" id="KW-1185">Reference proteome</keyword>
<dbReference type="Proteomes" id="UP001558652">
    <property type="component" value="Unassembled WGS sequence"/>
</dbReference>
<keyword evidence="2" id="KW-0677">Repeat</keyword>
<proteinExistence type="predicted"/>
<sequence length="486" mass="53805">MKVILSEENEGINFFPFSLSIDWLNDQLYVLGEVTDKSGGTRWQITRCGLDGSGLTVAVAGLLTKPLHIEVDPYNGYLFWVIQENSKKGGLYRLDLADISNGIKHEITPVLILNHTDLGAFTVDHSNFRILVPSHSRNTVLAVSLDGHEINDIRNNTQSPQFQQVMSLATANGLFYWTNGKSILTEEYHSGQNSYFHNVLLQGPMFVRVNLPSSQPVPVPVNPPTGLQAVLGTGVARTTWTMPHLLGGQGKGAWQNWSYQLSLYDTGDNISQEIRNINTTSFVVHNLQPATVYILRAAAYTSAGVGPWSAPFRGKTLSAGGSKATILWSGAEGLLMSDPTGNTVHTLIDTESLKDIHGEQHISDITWYKDQLFLVTNSSSIYYYNLTEKRVSRIRDIDSVGSIAVDWIGKKLYWSNPKQQLITRGNLNGTQQEPLPILTVAKELNVDALHGYIYWSTGHAVECAHLNGKQRKTYYPAELFSGKQGT</sequence>
<dbReference type="Gene3D" id="2.120.10.30">
    <property type="entry name" value="TolB, C-terminal domain"/>
    <property type="match status" value="2"/>
</dbReference>
<dbReference type="SMART" id="SM00060">
    <property type="entry name" value="FN3"/>
    <property type="match status" value="1"/>
</dbReference>
<accession>A0ABD0Z9U2</accession>
<dbReference type="PANTHER" id="PTHR46513">
    <property type="entry name" value="VITELLOGENIN RECEPTOR-LIKE PROTEIN-RELATED-RELATED"/>
    <property type="match status" value="1"/>
</dbReference>
<dbReference type="SUPFAM" id="SSF49265">
    <property type="entry name" value="Fibronectin type III"/>
    <property type="match status" value="1"/>
</dbReference>
<dbReference type="InterPro" id="IPR011042">
    <property type="entry name" value="6-blade_b-propeller_TolB-like"/>
</dbReference>
<dbReference type="SUPFAM" id="SSF63825">
    <property type="entry name" value="YWTD domain"/>
    <property type="match status" value="2"/>
</dbReference>
<dbReference type="AlphaFoldDB" id="A0ABD0Z9U2"/>
<dbReference type="EMBL" id="JBFDAA010000003">
    <property type="protein sequence ID" value="KAL1139033.1"/>
    <property type="molecule type" value="Genomic_DNA"/>
</dbReference>
<dbReference type="CDD" id="cd00063">
    <property type="entry name" value="FN3"/>
    <property type="match status" value="1"/>
</dbReference>
<dbReference type="InterPro" id="IPR000033">
    <property type="entry name" value="LDLR_classB_rpt"/>
</dbReference>